<reference evidence="4" key="1">
    <citation type="journal article" date="2006" name="PLoS Biol.">
        <title>Macronuclear genome sequence of the ciliate Tetrahymena thermophila, a model eukaryote.</title>
        <authorList>
            <person name="Eisen J.A."/>
            <person name="Coyne R.S."/>
            <person name="Wu M."/>
            <person name="Wu D."/>
            <person name="Thiagarajan M."/>
            <person name="Wortman J.R."/>
            <person name="Badger J.H."/>
            <person name="Ren Q."/>
            <person name="Amedeo P."/>
            <person name="Jones K.M."/>
            <person name="Tallon L.J."/>
            <person name="Delcher A.L."/>
            <person name="Salzberg S.L."/>
            <person name="Silva J.C."/>
            <person name="Haas B.J."/>
            <person name="Majoros W.H."/>
            <person name="Farzad M."/>
            <person name="Carlton J.M."/>
            <person name="Smith R.K. Jr."/>
            <person name="Garg J."/>
            <person name="Pearlman R.E."/>
            <person name="Karrer K.M."/>
            <person name="Sun L."/>
            <person name="Manning G."/>
            <person name="Elde N.C."/>
            <person name="Turkewitz A.P."/>
            <person name="Asai D.J."/>
            <person name="Wilkes D.E."/>
            <person name="Wang Y."/>
            <person name="Cai H."/>
            <person name="Collins K."/>
            <person name="Stewart B.A."/>
            <person name="Lee S.R."/>
            <person name="Wilamowska K."/>
            <person name="Weinberg Z."/>
            <person name="Ruzzo W.L."/>
            <person name="Wloga D."/>
            <person name="Gaertig J."/>
            <person name="Frankel J."/>
            <person name="Tsao C.-C."/>
            <person name="Gorovsky M.A."/>
            <person name="Keeling P.J."/>
            <person name="Waller R.F."/>
            <person name="Patron N.J."/>
            <person name="Cherry J.M."/>
            <person name="Stover N.A."/>
            <person name="Krieger C.J."/>
            <person name="del Toro C."/>
            <person name="Ryder H.F."/>
            <person name="Williamson S.C."/>
            <person name="Barbeau R.A."/>
            <person name="Hamilton E.P."/>
            <person name="Orias E."/>
        </authorList>
    </citation>
    <scope>NUCLEOTIDE SEQUENCE [LARGE SCALE GENOMIC DNA]</scope>
    <source>
        <strain evidence="4">SB210</strain>
    </source>
</reference>
<keyword evidence="1" id="KW-0175">Coiled coil</keyword>
<feature type="coiled-coil region" evidence="1">
    <location>
        <begin position="346"/>
        <end position="373"/>
    </location>
</feature>
<dbReference type="InParanoid" id="Q22EF3"/>
<dbReference type="GeneID" id="7827701"/>
<dbReference type="EMBL" id="GG662692">
    <property type="protein sequence ID" value="EAR83699.2"/>
    <property type="molecule type" value="Genomic_DNA"/>
</dbReference>
<feature type="compositionally biased region" description="Polar residues" evidence="2">
    <location>
        <begin position="643"/>
        <end position="662"/>
    </location>
</feature>
<dbReference type="KEGG" id="tet:TTHERM_00827160"/>
<feature type="compositionally biased region" description="Low complexity" evidence="2">
    <location>
        <begin position="1"/>
        <end position="15"/>
    </location>
</feature>
<evidence type="ECO:0000313" key="3">
    <source>
        <dbReference type="EMBL" id="EAR83699.2"/>
    </source>
</evidence>
<evidence type="ECO:0000256" key="2">
    <source>
        <dbReference type="SAM" id="MobiDB-lite"/>
    </source>
</evidence>
<dbReference type="RefSeq" id="XP_001031362.2">
    <property type="nucleotide sequence ID" value="XM_001031362.2"/>
</dbReference>
<protein>
    <submittedName>
        <fullName evidence="3">Uncharacterized protein</fullName>
    </submittedName>
</protein>
<feature type="compositionally biased region" description="Low complexity" evidence="2">
    <location>
        <begin position="627"/>
        <end position="640"/>
    </location>
</feature>
<proteinExistence type="predicted"/>
<organism evidence="3 4">
    <name type="scientific">Tetrahymena thermophila (strain SB210)</name>
    <dbReference type="NCBI Taxonomy" id="312017"/>
    <lineage>
        <taxon>Eukaryota</taxon>
        <taxon>Sar</taxon>
        <taxon>Alveolata</taxon>
        <taxon>Ciliophora</taxon>
        <taxon>Intramacronucleata</taxon>
        <taxon>Oligohymenophorea</taxon>
        <taxon>Hymenostomatida</taxon>
        <taxon>Tetrahymenina</taxon>
        <taxon>Tetrahymenidae</taxon>
        <taxon>Tetrahymena</taxon>
    </lineage>
</organism>
<evidence type="ECO:0000313" key="4">
    <source>
        <dbReference type="Proteomes" id="UP000009168"/>
    </source>
</evidence>
<name>Q22EF3_TETTS</name>
<keyword evidence="4" id="KW-1185">Reference proteome</keyword>
<gene>
    <name evidence="3" type="ORF">TTHERM_00827160</name>
</gene>
<feature type="coiled-coil region" evidence="1">
    <location>
        <begin position="226"/>
        <end position="276"/>
    </location>
</feature>
<evidence type="ECO:0000256" key="1">
    <source>
        <dbReference type="SAM" id="Coils"/>
    </source>
</evidence>
<dbReference type="Proteomes" id="UP000009168">
    <property type="component" value="Unassembled WGS sequence"/>
</dbReference>
<sequence>MSNNINPQSNKNNVSKQGQVDSTSKTQILQQIKQTQIKETQQQNLPNKGIQQIKPNLQESLKNQKGQKQINEMQAKQKIPKNEDKKENLKLKQDQYLENLLQQIEDHKSIQLSEKKVDKKTNKIYTLLQYGRINLIGQNHRKLNIVEDDIIEKKIMDAYKLKEQLRNQLSHIDQRLENLSTQRIDNPKSIYSHPVLKQYLETDEERKQQQASRFVKKIKSQQAHFAEQLKQKVEELDYKKKLEEAQVQRQIIQQKQNSEKEREERLKRQIKLIKERKDLRIKQLNEFEELYKKKIKKDQSKRPLYIRLIKKFNMKEQFFKEITLKEKQEKRKQYLQLAKIDFKQHEKNYFENLQKLEQIKKENREKQLQLLQQKQPEPNLIYDSSKLLKNEIVDNQFHKKLETESIQRENALKIVEARNKFSNALKQHQQVSPSKQKQLEMEIIIDKSANPHKYITQVKKKNENDRYQEYLERGKLVRKKSADFSVRKSTSTMSLLNARSFQTPQMASKNALVSQDDEMIFKQQQKVGFVKQEPGKERELGNLYLKSIRESSRKYQEYLNQRKQLTESSANEKLMIDIVNDSYQKEIKGPFSPINTSSSHQYTLKSTQNSKLPIISNKQLKNKELGSSFSQQNINSQSENIARGQSSDKYSNINQDTKSNSEQNEKKIFKKYNYMNEIREKYNLDQRKEKWEQIMESKKSVPILEKKKLLEEAYYKYDKEIMLKEQVVRSHRPQELSLKEVEDRQILDDAYLKSIKAKIEMMKLTIDNDDFVKKEQPKVRQIFQNQEQYYNQY</sequence>
<dbReference type="HOGENOM" id="CLU_379261_0_0_1"/>
<accession>Q22EF3</accession>
<dbReference type="AlphaFoldDB" id="Q22EF3"/>
<feature type="region of interest" description="Disordered" evidence="2">
    <location>
        <begin position="1"/>
        <end position="28"/>
    </location>
</feature>
<feature type="region of interest" description="Disordered" evidence="2">
    <location>
        <begin position="627"/>
        <end position="666"/>
    </location>
</feature>